<feature type="region of interest" description="Disordered" evidence="1">
    <location>
        <begin position="53"/>
        <end position="81"/>
    </location>
</feature>
<comment type="caution">
    <text evidence="2">The sequence shown here is derived from an EMBL/GenBank/DDBJ whole genome shotgun (WGS) entry which is preliminary data.</text>
</comment>
<dbReference type="RefSeq" id="WP_329513227.1">
    <property type="nucleotide sequence ID" value="NZ_JAYWVC010000580.1"/>
</dbReference>
<keyword evidence="3" id="KW-1185">Reference proteome</keyword>
<evidence type="ECO:0000313" key="3">
    <source>
        <dbReference type="Proteomes" id="UP001333996"/>
    </source>
</evidence>
<gene>
    <name evidence="2" type="ORF">VXC91_45705</name>
</gene>
<proteinExistence type="predicted"/>
<evidence type="ECO:0000313" key="2">
    <source>
        <dbReference type="EMBL" id="MED7828929.1"/>
    </source>
</evidence>
<reference evidence="2" key="1">
    <citation type="submission" date="2024-01" db="EMBL/GenBank/DDBJ databases">
        <title>First draft genome sequence data of TA4-1, the type strain of Gram-positive actinobacterium Streptomyces chiangmaiensis.</title>
        <authorList>
            <person name="Yasawong M."/>
            <person name="Nantapong N."/>
        </authorList>
    </citation>
    <scope>NUCLEOTIDE SEQUENCE</scope>
    <source>
        <strain evidence="2">TA4-1</strain>
    </source>
</reference>
<feature type="non-terminal residue" evidence="2">
    <location>
        <position position="81"/>
    </location>
</feature>
<dbReference type="EMBL" id="JAYWVC010000580">
    <property type="protein sequence ID" value="MED7828929.1"/>
    <property type="molecule type" value="Genomic_DNA"/>
</dbReference>
<name>A0ABU7FY17_9ACTN</name>
<evidence type="ECO:0000256" key="1">
    <source>
        <dbReference type="SAM" id="MobiDB-lite"/>
    </source>
</evidence>
<dbReference type="Proteomes" id="UP001333996">
    <property type="component" value="Unassembled WGS sequence"/>
</dbReference>
<protein>
    <submittedName>
        <fullName evidence="2">Uncharacterized protein</fullName>
    </submittedName>
</protein>
<accession>A0ABU7FY17</accession>
<sequence length="81" mass="8567">MSEDESACVQILARPATGRALRQARRQARRLKAGQTPARLLALAALLLHRAQPTATGKQDPEHGTAVRQSATKLSGATVAV</sequence>
<organism evidence="2 3">
    <name type="scientific">Streptomyces chiangmaiensis</name>
    <dbReference type="NCBI Taxonomy" id="766497"/>
    <lineage>
        <taxon>Bacteria</taxon>
        <taxon>Bacillati</taxon>
        <taxon>Actinomycetota</taxon>
        <taxon>Actinomycetes</taxon>
        <taxon>Kitasatosporales</taxon>
        <taxon>Streptomycetaceae</taxon>
        <taxon>Streptomyces</taxon>
    </lineage>
</organism>